<sequence>MKTSESVTVRSLHVYFELRNCLQVIIHLFVIVKVLWQTMIHLYCCLNRVWFFDTASVLGYLYTSIRCCHIFYL</sequence>
<reference evidence="2 3" key="1">
    <citation type="submission" date="2017-09" db="EMBL/GenBank/DDBJ databases">
        <title>WGS assembly of Aquilegia coerulea Goldsmith.</title>
        <authorList>
            <person name="Hodges S."/>
            <person name="Kramer E."/>
            <person name="Nordborg M."/>
            <person name="Tomkins J."/>
            <person name="Borevitz J."/>
            <person name="Derieg N."/>
            <person name="Yan J."/>
            <person name="Mihaltcheva S."/>
            <person name="Hayes R.D."/>
            <person name="Rokhsar D."/>
        </authorList>
    </citation>
    <scope>NUCLEOTIDE SEQUENCE [LARGE SCALE GENOMIC DNA]</scope>
    <source>
        <strain evidence="3">cv. Goldsmith</strain>
    </source>
</reference>
<evidence type="ECO:0000256" key="1">
    <source>
        <dbReference type="SAM" id="Phobius"/>
    </source>
</evidence>
<evidence type="ECO:0000313" key="2">
    <source>
        <dbReference type="EMBL" id="PIA41800.1"/>
    </source>
</evidence>
<dbReference type="Proteomes" id="UP000230069">
    <property type="component" value="Unassembled WGS sequence"/>
</dbReference>
<proteinExistence type="predicted"/>
<accession>A0A2G5DE40</accession>
<feature type="transmembrane region" description="Helical" evidence="1">
    <location>
        <begin position="21"/>
        <end position="43"/>
    </location>
</feature>
<gene>
    <name evidence="2" type="ORF">AQUCO_02200315v1</name>
</gene>
<dbReference type="InParanoid" id="A0A2G5DE40"/>
<feature type="transmembrane region" description="Helical" evidence="1">
    <location>
        <begin position="49"/>
        <end position="72"/>
    </location>
</feature>
<evidence type="ECO:0000313" key="3">
    <source>
        <dbReference type="Proteomes" id="UP000230069"/>
    </source>
</evidence>
<organism evidence="2 3">
    <name type="scientific">Aquilegia coerulea</name>
    <name type="common">Rocky mountain columbine</name>
    <dbReference type="NCBI Taxonomy" id="218851"/>
    <lineage>
        <taxon>Eukaryota</taxon>
        <taxon>Viridiplantae</taxon>
        <taxon>Streptophyta</taxon>
        <taxon>Embryophyta</taxon>
        <taxon>Tracheophyta</taxon>
        <taxon>Spermatophyta</taxon>
        <taxon>Magnoliopsida</taxon>
        <taxon>Ranunculales</taxon>
        <taxon>Ranunculaceae</taxon>
        <taxon>Thalictroideae</taxon>
        <taxon>Aquilegia</taxon>
    </lineage>
</organism>
<name>A0A2G5DE40_AQUCA</name>
<keyword evidence="1" id="KW-1133">Transmembrane helix</keyword>
<keyword evidence="1" id="KW-0472">Membrane</keyword>
<keyword evidence="1" id="KW-0812">Transmembrane</keyword>
<protein>
    <submittedName>
        <fullName evidence="2">Uncharacterized protein</fullName>
    </submittedName>
</protein>
<dbReference type="EMBL" id="KZ305039">
    <property type="protein sequence ID" value="PIA41800.1"/>
    <property type="molecule type" value="Genomic_DNA"/>
</dbReference>
<keyword evidence="3" id="KW-1185">Reference proteome</keyword>
<dbReference type="AlphaFoldDB" id="A0A2G5DE40"/>